<dbReference type="GO" id="GO:0009234">
    <property type="term" value="P:menaquinone biosynthetic process"/>
    <property type="evidence" value="ECO:0007669"/>
    <property type="project" value="UniProtKB-UniRule"/>
</dbReference>
<dbReference type="EMBL" id="JAMQGP010000008">
    <property type="protein sequence ID" value="MCM2681100.1"/>
    <property type="molecule type" value="Genomic_DNA"/>
</dbReference>
<dbReference type="InterPro" id="IPR029065">
    <property type="entry name" value="Enolase_C-like"/>
</dbReference>
<evidence type="ECO:0000256" key="4">
    <source>
        <dbReference type="NCBIfam" id="TIGR01927"/>
    </source>
</evidence>
<dbReference type="Proteomes" id="UP001165393">
    <property type="component" value="Unassembled WGS sequence"/>
</dbReference>
<dbReference type="Pfam" id="PF13378">
    <property type="entry name" value="MR_MLE_C"/>
    <property type="match status" value="1"/>
</dbReference>
<keyword evidence="7" id="KW-1185">Reference proteome</keyword>
<dbReference type="InterPro" id="IPR029017">
    <property type="entry name" value="Enolase-like_N"/>
</dbReference>
<dbReference type="CDD" id="cd03320">
    <property type="entry name" value="OSBS"/>
    <property type="match status" value="1"/>
</dbReference>
<dbReference type="GO" id="GO:0046872">
    <property type="term" value="F:metal ion binding"/>
    <property type="evidence" value="ECO:0007669"/>
    <property type="project" value="UniProtKB-KW"/>
</dbReference>
<dbReference type="PANTHER" id="PTHR48073">
    <property type="entry name" value="O-SUCCINYLBENZOATE SYNTHASE-RELATED"/>
    <property type="match status" value="1"/>
</dbReference>
<evidence type="ECO:0000313" key="6">
    <source>
        <dbReference type="EMBL" id="MCM2681100.1"/>
    </source>
</evidence>
<dbReference type="SFLD" id="SFLDF00009">
    <property type="entry name" value="o-succinylbenzoate_synthase"/>
    <property type="match status" value="1"/>
</dbReference>
<proteinExistence type="predicted"/>
<comment type="caution">
    <text evidence="6">The sequence shown here is derived from an EMBL/GenBank/DDBJ whole genome shotgun (WGS) entry which is preliminary data.</text>
</comment>
<dbReference type="SUPFAM" id="SSF54826">
    <property type="entry name" value="Enolase N-terminal domain-like"/>
    <property type="match status" value="1"/>
</dbReference>
<organism evidence="6 7">
    <name type="scientific">Echinimonas agarilytica</name>
    <dbReference type="NCBI Taxonomy" id="1215918"/>
    <lineage>
        <taxon>Bacteria</taxon>
        <taxon>Pseudomonadati</taxon>
        <taxon>Pseudomonadota</taxon>
        <taxon>Gammaproteobacteria</taxon>
        <taxon>Alteromonadales</taxon>
        <taxon>Echinimonadaceae</taxon>
        <taxon>Echinimonas</taxon>
    </lineage>
</organism>
<dbReference type="SFLD" id="SFLDS00001">
    <property type="entry name" value="Enolase"/>
    <property type="match status" value="1"/>
</dbReference>
<dbReference type="GO" id="GO:0043748">
    <property type="term" value="F:O-succinylbenzoate synthase activity"/>
    <property type="evidence" value="ECO:0007669"/>
    <property type="project" value="UniProtKB-EC"/>
</dbReference>
<reference evidence="6 7" key="1">
    <citation type="journal article" date="2013" name="Antonie Van Leeuwenhoek">
        <title>Echinimonas agarilytica gen. nov., sp. nov., a new gammaproteobacterium isolated from the sea urchin Strongylocentrotus intermedius.</title>
        <authorList>
            <person name="Nedashkovskaya O.I."/>
            <person name="Stenkova A.M."/>
            <person name="Zhukova N.V."/>
            <person name="Van Trappen S."/>
            <person name="Lee J.S."/>
            <person name="Kim S.B."/>
        </authorList>
    </citation>
    <scope>NUCLEOTIDE SEQUENCE [LARGE SCALE GENOMIC DNA]</scope>
    <source>
        <strain evidence="6 7">KMM 6351</strain>
    </source>
</reference>
<dbReference type="InterPro" id="IPR013342">
    <property type="entry name" value="Mandelate_racemase_C"/>
</dbReference>
<evidence type="ECO:0000256" key="3">
    <source>
        <dbReference type="ARBA" id="ARBA00023239"/>
    </source>
</evidence>
<dbReference type="SUPFAM" id="SSF51604">
    <property type="entry name" value="Enolase C-terminal domain-like"/>
    <property type="match status" value="1"/>
</dbReference>
<dbReference type="SFLD" id="SFLDG00180">
    <property type="entry name" value="muconate_cycloisomerase"/>
    <property type="match status" value="1"/>
</dbReference>
<protein>
    <recommendedName>
        <fullName evidence="4">o-succinylbenzoate synthase</fullName>
        <ecNumber evidence="4">4.2.1.113</ecNumber>
    </recommendedName>
</protein>
<keyword evidence="3 6" id="KW-0456">Lyase</keyword>
<evidence type="ECO:0000256" key="2">
    <source>
        <dbReference type="ARBA" id="ARBA00022842"/>
    </source>
</evidence>
<dbReference type="PANTHER" id="PTHR48073:SF2">
    <property type="entry name" value="O-SUCCINYLBENZOATE SYNTHASE"/>
    <property type="match status" value="1"/>
</dbReference>
<dbReference type="Pfam" id="PF21508">
    <property type="entry name" value="MenC_N"/>
    <property type="match status" value="1"/>
</dbReference>
<sequence length="321" mass="35853">MASSTEQPHIIAAYRYRLPFVKPLTLAHGVHTHRQGLLIAAQCQLRQTIIWGEAAPLPGFSRETLADVEAEFLQWINSCNRDSIGLSSASLQFALSMLSAPTTTQTGVIQSAQLVTAGMTKTALNPNEYTIKLKLGHQTIAGDIQQFRQFAEQYPNARFRLDVNQAWQLEQAQQFAQGINLSRVEWFEEPCKQLAMTQAFARSLPVPIALDEHLQQPDYEPELFEGLVALVCKPTLIGTLQTCKKLHAFTQHHDLDFVVSSSFESNIGHQYLQQLAQLWQPNTRHGLDTLKALASDAVFPRSSTSNLPVVPTSHMALVWQL</sequence>
<dbReference type="EC" id="4.2.1.113" evidence="4"/>
<accession>A0AA42B8D7</accession>
<keyword evidence="2" id="KW-0460">Magnesium</keyword>
<dbReference type="AlphaFoldDB" id="A0AA42B8D7"/>
<evidence type="ECO:0000259" key="5">
    <source>
        <dbReference type="SMART" id="SM00922"/>
    </source>
</evidence>
<dbReference type="InterPro" id="IPR041338">
    <property type="entry name" value="OSBS_N"/>
</dbReference>
<keyword evidence="1" id="KW-0479">Metal-binding</keyword>
<dbReference type="RefSeq" id="WP_251262571.1">
    <property type="nucleotide sequence ID" value="NZ_JAMQGP010000008.1"/>
</dbReference>
<evidence type="ECO:0000256" key="1">
    <source>
        <dbReference type="ARBA" id="ARBA00022723"/>
    </source>
</evidence>
<dbReference type="Gene3D" id="3.30.390.10">
    <property type="entry name" value="Enolase-like, N-terminal domain"/>
    <property type="match status" value="1"/>
</dbReference>
<dbReference type="Gene3D" id="3.20.20.120">
    <property type="entry name" value="Enolase-like C-terminal domain"/>
    <property type="match status" value="1"/>
</dbReference>
<dbReference type="NCBIfam" id="TIGR01927">
    <property type="entry name" value="menC_gam_Gplu"/>
    <property type="match status" value="1"/>
</dbReference>
<name>A0AA42B8D7_9GAMM</name>
<dbReference type="SMART" id="SM00922">
    <property type="entry name" value="MR_MLE"/>
    <property type="match status" value="1"/>
</dbReference>
<feature type="domain" description="Mandelate racemase/muconate lactonizing enzyme C-terminal" evidence="5">
    <location>
        <begin position="112"/>
        <end position="207"/>
    </location>
</feature>
<dbReference type="InterPro" id="IPR036849">
    <property type="entry name" value="Enolase-like_C_sf"/>
</dbReference>
<gene>
    <name evidence="6" type="primary">menC</name>
    <name evidence="6" type="ORF">NAF29_15705</name>
</gene>
<evidence type="ECO:0000313" key="7">
    <source>
        <dbReference type="Proteomes" id="UP001165393"/>
    </source>
</evidence>